<keyword evidence="8" id="KW-1133">Transmembrane helix</keyword>
<dbReference type="InterPro" id="IPR036097">
    <property type="entry name" value="HisK_dim/P_sf"/>
</dbReference>
<dbReference type="PRINTS" id="PR00344">
    <property type="entry name" value="BCTRLSENSOR"/>
</dbReference>
<evidence type="ECO:0000256" key="5">
    <source>
        <dbReference type="ARBA" id="ARBA00022777"/>
    </source>
</evidence>
<dbReference type="SUPFAM" id="SSF52172">
    <property type="entry name" value="CheY-like"/>
    <property type="match status" value="1"/>
</dbReference>
<dbReference type="Pfam" id="PF00512">
    <property type="entry name" value="HisKA"/>
    <property type="match status" value="1"/>
</dbReference>
<dbReference type="Gene3D" id="1.20.120.160">
    <property type="entry name" value="HPT domain"/>
    <property type="match status" value="1"/>
</dbReference>
<evidence type="ECO:0000313" key="11">
    <source>
        <dbReference type="EMBL" id="NHN25456.1"/>
    </source>
</evidence>
<feature type="modified residue" description="4-aspartylphosphate" evidence="6">
    <location>
        <position position="606"/>
    </location>
</feature>
<sequence length="790" mass="90691">MTNTSRYTSLKLLISYLLLLGLMAFAVWYLFQQQYKLNQLLKSDSMDENQLAYTELIRDLYETDNQSKVALQTKSKQNINLFLNKNTKIIQKLDSLKSGLLQSDVEIIDTLKQLLNYKKENVLQLLQLQKKSNNSSPITQVVSKIENLEEVKGKLKIENLFINTEDFNPYQKRVAQDFVDYLNENVPKDSSNTISAKEADSILTASKIILLESQKKNNQQSIAIKNKEVELLRNELFIAQKLTDIISKLRETIAKEQEQARVSRVENQRDSLQLVTVAAIICLLLVIFFFILLSTDFLKNKTYRQELELQKQKTEVLLESREQLMAAVSHDIRTPLQSIIGYGSQLLEKEESFQNRNKLIKIKSATHYIEQLVLDLLDYVRMEKGKIKVFSQEFELNELLEETAQSIADLHQEKEVILQYVIQETEDVLYYGDYNKIRQILYNLIGNAFKFTAKGSVTIATRIQEDRLFIAIKDTGVGIASESFEKIFDSFTQENAEIELLYGGTGLGLSICKKLAHLLDGKITLESKLGEGSIFTISLPLNFSKEVKLENEIELDTCLVLDDDSSQIELTKSLLLPYFNSIVTFTSGNKALEFCKKQLPSIVFSDIQMPEMSGYDFVAKLRKLPNTKHLPVVFISGQIPNDEKNLPKQYNDFLLKPYTTNQLLTLLSKISGKKIEKQKAVKGDSYGAVLKRFIGDNPKEIQKFIQQYKAELTHDIVHLEKAIANKNSKEIAIISHKMQTMIGQLEEKELYTALQRIELQSKKRDLSSDYTFLFQKLNDFKEKLIINDIV</sequence>
<keyword evidence="8" id="KW-0472">Membrane</keyword>
<keyword evidence="7" id="KW-0175">Coiled coil</keyword>
<dbReference type="Pfam" id="PF00072">
    <property type="entry name" value="Response_reg"/>
    <property type="match status" value="1"/>
</dbReference>
<evidence type="ECO:0000259" key="10">
    <source>
        <dbReference type="PROSITE" id="PS50110"/>
    </source>
</evidence>
<evidence type="ECO:0000256" key="2">
    <source>
        <dbReference type="ARBA" id="ARBA00012438"/>
    </source>
</evidence>
<reference evidence="11" key="2">
    <citation type="submission" date="2020-02" db="EMBL/GenBank/DDBJ databases">
        <title>Flavobacterium profundi sp. nov., isolated from a deep-sea seamount.</title>
        <authorList>
            <person name="Zhang D.-C."/>
        </authorList>
    </citation>
    <scope>NUCLEOTIDE SEQUENCE</scope>
    <source>
        <strain evidence="11">EC11</strain>
    </source>
</reference>
<dbReference type="InterPro" id="IPR001789">
    <property type="entry name" value="Sig_transdc_resp-reg_receiver"/>
</dbReference>
<dbReference type="CDD" id="cd00156">
    <property type="entry name" value="REC"/>
    <property type="match status" value="1"/>
</dbReference>
<keyword evidence="3 6" id="KW-0597">Phosphoprotein</keyword>
<dbReference type="PROSITE" id="PS50109">
    <property type="entry name" value="HIS_KIN"/>
    <property type="match status" value="1"/>
</dbReference>
<organism evidence="11 12">
    <name type="scientific">Flavobacterium jejuense</name>
    <dbReference type="NCBI Taxonomy" id="1544455"/>
    <lineage>
        <taxon>Bacteria</taxon>
        <taxon>Pseudomonadati</taxon>
        <taxon>Bacteroidota</taxon>
        <taxon>Flavobacteriia</taxon>
        <taxon>Flavobacteriales</taxon>
        <taxon>Flavobacteriaceae</taxon>
        <taxon>Flavobacterium</taxon>
    </lineage>
</organism>
<evidence type="ECO:0000256" key="3">
    <source>
        <dbReference type="ARBA" id="ARBA00022553"/>
    </source>
</evidence>
<dbReference type="EC" id="2.7.13.3" evidence="2"/>
<dbReference type="EMBL" id="VEVQ02000004">
    <property type="protein sequence ID" value="NHN25456.1"/>
    <property type="molecule type" value="Genomic_DNA"/>
</dbReference>
<feature type="transmembrane region" description="Helical" evidence="8">
    <location>
        <begin position="12"/>
        <end position="31"/>
    </location>
</feature>
<dbReference type="SMART" id="SM00448">
    <property type="entry name" value="REC"/>
    <property type="match status" value="1"/>
</dbReference>
<dbReference type="SUPFAM" id="SSF47226">
    <property type="entry name" value="Histidine-containing phosphotransfer domain, HPT domain"/>
    <property type="match status" value="1"/>
</dbReference>
<comment type="caution">
    <text evidence="11">The sequence shown here is derived from an EMBL/GenBank/DDBJ whole genome shotgun (WGS) entry which is preliminary data.</text>
</comment>
<dbReference type="Gene3D" id="3.30.565.10">
    <property type="entry name" value="Histidine kinase-like ATPase, C-terminal domain"/>
    <property type="match status" value="1"/>
</dbReference>
<dbReference type="InterPro" id="IPR036641">
    <property type="entry name" value="HPT_dom_sf"/>
</dbReference>
<dbReference type="PANTHER" id="PTHR43047">
    <property type="entry name" value="TWO-COMPONENT HISTIDINE PROTEIN KINASE"/>
    <property type="match status" value="1"/>
</dbReference>
<dbReference type="InterPro" id="IPR005467">
    <property type="entry name" value="His_kinase_dom"/>
</dbReference>
<dbReference type="InterPro" id="IPR011006">
    <property type="entry name" value="CheY-like_superfamily"/>
</dbReference>
<dbReference type="SMART" id="SM00388">
    <property type="entry name" value="HisKA"/>
    <property type="match status" value="1"/>
</dbReference>
<dbReference type="CDD" id="cd00082">
    <property type="entry name" value="HisKA"/>
    <property type="match status" value="1"/>
</dbReference>
<evidence type="ECO:0000259" key="9">
    <source>
        <dbReference type="PROSITE" id="PS50109"/>
    </source>
</evidence>
<evidence type="ECO:0000256" key="1">
    <source>
        <dbReference type="ARBA" id="ARBA00000085"/>
    </source>
</evidence>
<dbReference type="InterPro" id="IPR003594">
    <property type="entry name" value="HATPase_dom"/>
</dbReference>
<comment type="catalytic activity">
    <reaction evidence="1">
        <text>ATP + protein L-histidine = ADP + protein N-phospho-L-histidine.</text>
        <dbReference type="EC" id="2.7.13.3"/>
    </reaction>
</comment>
<name>A0ABX0IQI2_9FLAO</name>
<dbReference type="RefSeq" id="WP_140961637.1">
    <property type="nucleotide sequence ID" value="NZ_VEVQ02000004.1"/>
</dbReference>
<feature type="domain" description="Histidine kinase" evidence="9">
    <location>
        <begin position="327"/>
        <end position="543"/>
    </location>
</feature>
<dbReference type="PROSITE" id="PS50110">
    <property type="entry name" value="RESPONSE_REGULATORY"/>
    <property type="match status" value="1"/>
</dbReference>
<keyword evidence="8" id="KW-0812">Transmembrane</keyword>
<dbReference type="SUPFAM" id="SSF47384">
    <property type="entry name" value="Homodimeric domain of signal transducing histidine kinase"/>
    <property type="match status" value="1"/>
</dbReference>
<feature type="transmembrane region" description="Helical" evidence="8">
    <location>
        <begin position="271"/>
        <end position="293"/>
    </location>
</feature>
<dbReference type="SUPFAM" id="SSF55874">
    <property type="entry name" value="ATPase domain of HSP90 chaperone/DNA topoisomerase II/histidine kinase"/>
    <property type="match status" value="1"/>
</dbReference>
<dbReference type="SMART" id="SM00387">
    <property type="entry name" value="HATPase_c"/>
    <property type="match status" value="1"/>
</dbReference>
<evidence type="ECO:0000256" key="4">
    <source>
        <dbReference type="ARBA" id="ARBA00022679"/>
    </source>
</evidence>
<accession>A0ABX0IQI2</accession>
<protein>
    <recommendedName>
        <fullName evidence="2">histidine kinase</fullName>
        <ecNumber evidence="2">2.7.13.3</ecNumber>
    </recommendedName>
</protein>
<dbReference type="Pfam" id="PF02518">
    <property type="entry name" value="HATPase_c"/>
    <property type="match status" value="1"/>
</dbReference>
<keyword evidence="4" id="KW-0808">Transferase</keyword>
<keyword evidence="12" id="KW-1185">Reference proteome</keyword>
<keyword evidence="5" id="KW-0418">Kinase</keyword>
<dbReference type="InterPro" id="IPR003661">
    <property type="entry name" value="HisK_dim/P_dom"/>
</dbReference>
<feature type="coiled-coil region" evidence="7">
    <location>
        <begin position="239"/>
        <end position="275"/>
    </location>
</feature>
<dbReference type="Gene3D" id="3.40.50.2300">
    <property type="match status" value="1"/>
</dbReference>
<dbReference type="InterPro" id="IPR004358">
    <property type="entry name" value="Sig_transdc_His_kin-like_C"/>
</dbReference>
<dbReference type="Gene3D" id="1.10.287.130">
    <property type="match status" value="1"/>
</dbReference>
<dbReference type="Proteomes" id="UP000817854">
    <property type="component" value="Unassembled WGS sequence"/>
</dbReference>
<evidence type="ECO:0000256" key="8">
    <source>
        <dbReference type="SAM" id="Phobius"/>
    </source>
</evidence>
<reference evidence="11" key="1">
    <citation type="submission" date="2019-05" db="EMBL/GenBank/DDBJ databases">
        <authorList>
            <person name="Lianzixin W."/>
        </authorList>
    </citation>
    <scope>NUCLEOTIDE SEQUENCE</scope>
    <source>
        <strain evidence="11">EC11</strain>
    </source>
</reference>
<dbReference type="InterPro" id="IPR036890">
    <property type="entry name" value="HATPase_C_sf"/>
</dbReference>
<evidence type="ECO:0000256" key="6">
    <source>
        <dbReference type="PROSITE-ProRule" id="PRU00169"/>
    </source>
</evidence>
<evidence type="ECO:0000313" key="12">
    <source>
        <dbReference type="Proteomes" id="UP000817854"/>
    </source>
</evidence>
<proteinExistence type="predicted"/>
<gene>
    <name evidence="11" type="ORF">FIA58_007185</name>
</gene>
<feature type="domain" description="Response regulatory" evidence="10">
    <location>
        <begin position="557"/>
        <end position="671"/>
    </location>
</feature>
<evidence type="ECO:0000256" key="7">
    <source>
        <dbReference type="SAM" id="Coils"/>
    </source>
</evidence>